<dbReference type="Pfam" id="PF13349">
    <property type="entry name" value="DUF4097"/>
    <property type="match status" value="1"/>
</dbReference>
<proteinExistence type="predicted"/>
<evidence type="ECO:0000259" key="1">
    <source>
        <dbReference type="Pfam" id="PF13349"/>
    </source>
</evidence>
<organism evidence="2 3">
    <name type="scientific">Ureibacillus terrenus</name>
    <dbReference type="NCBI Taxonomy" id="118246"/>
    <lineage>
        <taxon>Bacteria</taxon>
        <taxon>Bacillati</taxon>
        <taxon>Bacillota</taxon>
        <taxon>Bacilli</taxon>
        <taxon>Bacillales</taxon>
        <taxon>Caryophanaceae</taxon>
        <taxon>Ureibacillus</taxon>
    </lineage>
</organism>
<evidence type="ECO:0000313" key="3">
    <source>
        <dbReference type="Proteomes" id="UP000315753"/>
    </source>
</evidence>
<dbReference type="Gene3D" id="2.160.20.120">
    <property type="match status" value="1"/>
</dbReference>
<keyword evidence="3" id="KW-1185">Reference proteome</keyword>
<evidence type="ECO:0000313" key="2">
    <source>
        <dbReference type="EMBL" id="TQE91903.1"/>
    </source>
</evidence>
<accession>A0A540V6V1</accession>
<dbReference type="OrthoDB" id="2940757at2"/>
<name>A0A540V6V1_9BACL</name>
<dbReference type="InterPro" id="IPR025164">
    <property type="entry name" value="Toastrack_DUF4097"/>
</dbReference>
<gene>
    <name evidence="2" type="ORF">FKZ59_02050</name>
</gene>
<protein>
    <submittedName>
        <fullName evidence="2">DUF4097 domain-containing protein</fullName>
    </submittedName>
</protein>
<dbReference type="RefSeq" id="WP_141601078.1">
    <property type="nucleotide sequence ID" value="NZ_JARMSB010000026.1"/>
</dbReference>
<reference evidence="2 3" key="1">
    <citation type="submission" date="2019-06" db="EMBL/GenBank/DDBJ databases">
        <title>Genome sequence of Ureibacillus terrenus.</title>
        <authorList>
            <person name="Maclea K.S."/>
            <person name="Simoes M."/>
        </authorList>
    </citation>
    <scope>NUCLEOTIDE SEQUENCE [LARGE SCALE GENOMIC DNA]</scope>
    <source>
        <strain evidence="2 3">ATCC BAA-384</strain>
    </source>
</reference>
<dbReference type="PANTHER" id="PTHR34094">
    <property type="match status" value="1"/>
</dbReference>
<feature type="domain" description="DUF4097" evidence="1">
    <location>
        <begin position="38"/>
        <end position="258"/>
    </location>
</feature>
<dbReference type="PANTHER" id="PTHR34094:SF1">
    <property type="entry name" value="PROTEIN FAM185A"/>
    <property type="match status" value="1"/>
</dbReference>
<dbReference type="Proteomes" id="UP000315753">
    <property type="component" value="Unassembled WGS sequence"/>
</dbReference>
<dbReference type="EMBL" id="VIGD01000002">
    <property type="protein sequence ID" value="TQE91903.1"/>
    <property type="molecule type" value="Genomic_DNA"/>
</dbReference>
<dbReference type="AlphaFoldDB" id="A0A540V6V1"/>
<sequence>MKKTVLAIVILLLLISLFFNVPNWFLSQEHRAEVTNEIDSIKLDTKGVDTTIISKNQDYVEAELKGKGNVSLSKKGNTIEIEYHRQWFSLLNFGRGTKLIVTIPEKYDRDLKLEVASGNIDFQLSDDTVLNSLEMEVGSGDINIGSLHTKSTSLDVASGDIDIKHFTGELDIEVASGNVSIQLDQLAGDIEAEVNSGRVALDLPKDSSFNIDGKTSSGTIKNHFPLKNEVAEKDRLRGTYGSGKYDIHLDVSSGTIEIK</sequence>
<comment type="caution">
    <text evidence="2">The sequence shown here is derived from an EMBL/GenBank/DDBJ whole genome shotgun (WGS) entry which is preliminary data.</text>
</comment>